<organism evidence="3 4">
    <name type="scientific">Trametes cubensis</name>
    <dbReference type="NCBI Taxonomy" id="1111947"/>
    <lineage>
        <taxon>Eukaryota</taxon>
        <taxon>Fungi</taxon>
        <taxon>Dikarya</taxon>
        <taxon>Basidiomycota</taxon>
        <taxon>Agaricomycotina</taxon>
        <taxon>Agaricomycetes</taxon>
        <taxon>Polyporales</taxon>
        <taxon>Polyporaceae</taxon>
        <taxon>Trametes</taxon>
    </lineage>
</organism>
<dbReference type="PANTHER" id="PTHR33099:SF7">
    <property type="entry name" value="MYND-TYPE DOMAIN-CONTAINING PROTEIN"/>
    <property type="match status" value="1"/>
</dbReference>
<keyword evidence="4" id="KW-1185">Reference proteome</keyword>
<evidence type="ECO:0000313" key="3">
    <source>
        <dbReference type="EMBL" id="KAJ8496738.1"/>
    </source>
</evidence>
<dbReference type="AlphaFoldDB" id="A0AAD7U364"/>
<dbReference type="InterPro" id="IPR044862">
    <property type="entry name" value="Pro_4_hyd_alph_FE2OG_OXY"/>
</dbReference>
<sequence>MENGGETVPGTHALPCCPVNAVNEAKDLSCLDEAHSREIIDDMSDDDGDEGDDDNDDDSDIEDPSEDIRGDLADILSGDLEFAGTFSFSKTYPAAPNPALAVGDIGTIGLPLSTRDAAAIKAHAEQAPFGKADKTIVDKSVRDTWEIDAKEVRFDNPAWTTFLDNVIREVCEVLGVDVQASKPFCELYKLLLYETGSHFLPHVDTEKVNGMFATVVIALPSKFTGGAVQVKHGDMTQVYDCSAGSLYNTTVLAWYTDVEHEVKAVTSGYRLALSFNLMHTTNSLRPTLSVNNLPARLRRVLLSWERGKGDTDAPAKIIYLLSHKYSHANLSGSALKGVDAHLIAVLDNVGRPYGIHIGLANLTCTQRGSAEDYGDSSYRWGRCAYDDDVGMMEVEDTEVVIEHLVDLDGRLIQESVTCDIEFEVIPDELVDEITAGDYDDQEYEGYQGNYAGSLERFYRRTVLVMWPSWAHFDMIHGSNGLSYACQKIRASTSSHPTAEEKELVDIILARAGPSHCAAVVSSLCHAALVWRDLSLWTRAVNKCNAERSVTTLQEGNILKAVKTFGFSSIQPCLERTLENDPSSIFALQFLERFEVWVASQNVEELSSTTKDWIAAQRTRCFEHLKTPGKDEYESLTALALKYGGIEFLETRIIPRVISSGESTNILEFALFIGKKDSVDSEARARMAKALLAAALSGIGFYSVVPPAPTKTPAYYSSYNSVPETSAQLERAKQYLGACLDFDFDDLLATTVDKLLGLAGQPDTVVLSRVKEIFPPALRKLSSTASSLYIKSVMARPTAMSPYDVSSMIQAVISAGEPDQVITQVVPKLEGLKLDVSVLRSIIEEVHRRRAQIDPDGTRVKSALLRLLKKYIGGISLVAPTYSASYYLATVNRTKPVLDALEFCLTVQLPEGCTFVFQRLLNPPKLDSQYITTQLAPLVPDICPFLMKHKLSLNQEPFATALRAIMLYWVQKVMGPRPSEVPQTYMNALRAWTCRCEICPAVRAFLTSKPEESMSWTRIGAPKRKHVENFLATHARAIATYDTIRSTPQGLIVKKNQILVAPARWTHNQKEGKRLLASISSNVDELKAVLGADYLRITALLDGLTVPASASTDAAAGSSRRRLAQQAAGGQQLPPAAPAASGSVAHHGTAPGVSTLQAPTISQGPSQNIQASRMSQTLSSAGPVPVATTSHTVDQPPAKRRKMAYNAHDVIDLT</sequence>
<dbReference type="Gene3D" id="2.60.120.620">
    <property type="entry name" value="q2cbj1_9rhob like domain"/>
    <property type="match status" value="1"/>
</dbReference>
<feature type="compositionally biased region" description="Low complexity" evidence="1">
    <location>
        <begin position="1115"/>
        <end position="1142"/>
    </location>
</feature>
<reference evidence="3" key="1">
    <citation type="submission" date="2022-11" db="EMBL/GenBank/DDBJ databases">
        <title>Genome Sequence of Cubamyces cubensis.</title>
        <authorList>
            <person name="Buettner E."/>
        </authorList>
    </citation>
    <scope>NUCLEOTIDE SEQUENCE</scope>
    <source>
        <strain evidence="3">MPL-01</strain>
    </source>
</reference>
<accession>A0AAD7U364</accession>
<feature type="region of interest" description="Disordered" evidence="1">
    <location>
        <begin position="1115"/>
        <end position="1199"/>
    </location>
</feature>
<evidence type="ECO:0000259" key="2">
    <source>
        <dbReference type="Pfam" id="PF13640"/>
    </source>
</evidence>
<gene>
    <name evidence="3" type="ORF">ONZ51_g955</name>
</gene>
<dbReference type="Pfam" id="PF13640">
    <property type="entry name" value="2OG-FeII_Oxy_3"/>
    <property type="match status" value="1"/>
</dbReference>
<dbReference type="EMBL" id="JAPEVG010000012">
    <property type="protein sequence ID" value="KAJ8496738.1"/>
    <property type="molecule type" value="Genomic_DNA"/>
</dbReference>
<proteinExistence type="predicted"/>
<feature type="compositionally biased region" description="Acidic residues" evidence="1">
    <location>
        <begin position="41"/>
        <end position="65"/>
    </location>
</feature>
<feature type="region of interest" description="Disordered" evidence="1">
    <location>
        <begin position="39"/>
        <end position="67"/>
    </location>
</feature>
<comment type="caution">
    <text evidence="3">The sequence shown here is derived from an EMBL/GenBank/DDBJ whole genome shotgun (WGS) entry which is preliminary data.</text>
</comment>
<evidence type="ECO:0000256" key="1">
    <source>
        <dbReference type="SAM" id="MobiDB-lite"/>
    </source>
</evidence>
<dbReference type="PANTHER" id="PTHR33099">
    <property type="entry name" value="FE2OG DIOXYGENASE DOMAIN-CONTAINING PROTEIN"/>
    <property type="match status" value="1"/>
</dbReference>
<feature type="domain" description="Prolyl 4-hydroxylase alpha subunit Fe(2+) 2OG dioxygenase" evidence="2">
    <location>
        <begin position="189"/>
        <end position="276"/>
    </location>
</feature>
<protein>
    <recommendedName>
        <fullName evidence="2">Prolyl 4-hydroxylase alpha subunit Fe(2+) 2OG dioxygenase domain-containing protein</fullName>
    </recommendedName>
</protein>
<dbReference type="Proteomes" id="UP001215151">
    <property type="component" value="Unassembled WGS sequence"/>
</dbReference>
<name>A0AAD7U364_9APHY</name>
<evidence type="ECO:0000313" key="4">
    <source>
        <dbReference type="Proteomes" id="UP001215151"/>
    </source>
</evidence>
<feature type="compositionally biased region" description="Polar residues" evidence="1">
    <location>
        <begin position="1151"/>
        <end position="1179"/>
    </location>
</feature>